<dbReference type="Proteomes" id="UP001187734">
    <property type="component" value="Unassembled WGS sequence"/>
</dbReference>
<comment type="caution">
    <text evidence="1">The sequence shown here is derived from an EMBL/GenBank/DDBJ whole genome shotgun (WGS) entry which is preliminary data.</text>
</comment>
<name>A0AAE8SK10_9HYPO</name>
<gene>
    <name evidence="1" type="ORF">FTOL_07961</name>
</gene>
<organism evidence="1 2">
    <name type="scientific">Fusarium torulosum</name>
    <dbReference type="NCBI Taxonomy" id="33205"/>
    <lineage>
        <taxon>Eukaryota</taxon>
        <taxon>Fungi</taxon>
        <taxon>Dikarya</taxon>
        <taxon>Ascomycota</taxon>
        <taxon>Pezizomycotina</taxon>
        <taxon>Sordariomycetes</taxon>
        <taxon>Hypocreomycetidae</taxon>
        <taxon>Hypocreales</taxon>
        <taxon>Nectriaceae</taxon>
        <taxon>Fusarium</taxon>
    </lineage>
</organism>
<dbReference type="EMBL" id="ONZP01000271">
    <property type="protein sequence ID" value="SPJ79570.1"/>
    <property type="molecule type" value="Genomic_DNA"/>
</dbReference>
<protein>
    <submittedName>
        <fullName evidence="1">Uncharacterized protein</fullName>
    </submittedName>
</protein>
<evidence type="ECO:0000313" key="1">
    <source>
        <dbReference type="EMBL" id="SPJ79570.1"/>
    </source>
</evidence>
<keyword evidence="2" id="KW-1185">Reference proteome</keyword>
<evidence type="ECO:0000313" key="2">
    <source>
        <dbReference type="Proteomes" id="UP001187734"/>
    </source>
</evidence>
<dbReference type="AlphaFoldDB" id="A0AAE8SK10"/>
<sequence length="88" mass="10150">MKRSSFYEMPNQVDIKDSNTINTTQGITSENGTSFSTLSWGLYLHMYVLSRVVVKRAKIRVLSVEKELRSFGLRRPRRTTGGSYIRMT</sequence>
<reference evidence="1" key="1">
    <citation type="submission" date="2018-03" db="EMBL/GenBank/DDBJ databases">
        <authorList>
            <person name="Guldener U."/>
        </authorList>
    </citation>
    <scope>NUCLEOTIDE SEQUENCE</scope>
</reference>
<proteinExistence type="predicted"/>
<accession>A0AAE8SK10</accession>